<dbReference type="GO" id="GO:0005886">
    <property type="term" value="C:plasma membrane"/>
    <property type="evidence" value="ECO:0007669"/>
    <property type="project" value="UniProtKB-SubCell"/>
</dbReference>
<evidence type="ECO:0000313" key="9">
    <source>
        <dbReference type="Proteomes" id="UP000831768"/>
    </source>
</evidence>
<proteinExistence type="predicted"/>
<dbReference type="PROSITE" id="PS50850">
    <property type="entry name" value="MFS"/>
    <property type="match status" value="1"/>
</dbReference>
<evidence type="ECO:0000256" key="1">
    <source>
        <dbReference type="ARBA" id="ARBA00004651"/>
    </source>
</evidence>
<keyword evidence="2" id="KW-1003">Cell membrane</keyword>
<dbReference type="InterPro" id="IPR011701">
    <property type="entry name" value="MFS"/>
</dbReference>
<feature type="domain" description="Major facilitator superfamily (MFS) profile" evidence="7">
    <location>
        <begin position="13"/>
        <end position="393"/>
    </location>
</feature>
<dbReference type="GeneID" id="71926391"/>
<keyword evidence="3 6" id="KW-0812">Transmembrane</keyword>
<feature type="transmembrane region" description="Helical" evidence="6">
    <location>
        <begin position="79"/>
        <end position="97"/>
    </location>
</feature>
<name>A0A8U0A4J0_9EURY</name>
<feature type="transmembrane region" description="Helical" evidence="6">
    <location>
        <begin position="137"/>
        <end position="158"/>
    </location>
</feature>
<dbReference type="Gene3D" id="1.20.1250.20">
    <property type="entry name" value="MFS general substrate transporter like domains"/>
    <property type="match status" value="2"/>
</dbReference>
<comment type="subcellular location">
    <subcellularLocation>
        <location evidence="1">Cell membrane</location>
        <topology evidence="1">Multi-pass membrane protein</topology>
    </subcellularLocation>
</comment>
<dbReference type="AlphaFoldDB" id="A0A8U0A4J0"/>
<keyword evidence="5 6" id="KW-0472">Membrane</keyword>
<dbReference type="InterPro" id="IPR020846">
    <property type="entry name" value="MFS_dom"/>
</dbReference>
<feature type="transmembrane region" description="Helical" evidence="6">
    <location>
        <begin position="12"/>
        <end position="35"/>
    </location>
</feature>
<dbReference type="SUPFAM" id="SSF103473">
    <property type="entry name" value="MFS general substrate transporter"/>
    <property type="match status" value="1"/>
</dbReference>
<dbReference type="InterPro" id="IPR050189">
    <property type="entry name" value="MFS_Efflux_Transporters"/>
</dbReference>
<evidence type="ECO:0000259" key="7">
    <source>
        <dbReference type="PROSITE" id="PS50850"/>
    </source>
</evidence>
<sequence length="393" mass="40928">MSEIGRWRYRHTVLLLCVLAYFGVRFIEFALSLVFPDIETALGTSVFTIGVAVTASTVTYALSQLPSGVLSDRFGERRVIIAALGLTGVASLVLLVAPVGGAIVVGMSIIGAVTGAYYSPATALLSDLFEHTGRAIGIHRVGAQVVGLTGPVVTFLSVTYGWQAVPLASAALVVPLTAGFALFVRTRTPNRPDRSIREQLQPSRLRSLLSRPPVAFTAAIASFAQFVDVATFSFLPYILRAYVGLSSAVAGILFTLYFVVVAVAQPVAGWLSDRLGRDPVTVGSLLVGTVGLLGLLTGETTLTISGAVVCLGVGMGWNSPVQSRAIDLLANDEQGTGFGLIRTVYIGFASLSGIVVGSAVTLGGWASAIETLVIVLFVPAAALCANATLRLGL</sequence>
<protein>
    <submittedName>
        <fullName evidence="8">MFS transporter</fullName>
    </submittedName>
</protein>
<accession>A0A8U0A4J0</accession>
<evidence type="ECO:0000256" key="5">
    <source>
        <dbReference type="ARBA" id="ARBA00023136"/>
    </source>
</evidence>
<dbReference type="PANTHER" id="PTHR43124:SF3">
    <property type="entry name" value="CHLORAMPHENICOL EFFLUX PUMP RV0191"/>
    <property type="match status" value="1"/>
</dbReference>
<dbReference type="Pfam" id="PF07690">
    <property type="entry name" value="MFS_1"/>
    <property type="match status" value="1"/>
</dbReference>
<feature type="transmembrane region" description="Helical" evidence="6">
    <location>
        <begin position="245"/>
        <end position="268"/>
    </location>
</feature>
<keyword evidence="9" id="KW-1185">Reference proteome</keyword>
<keyword evidence="4 6" id="KW-1133">Transmembrane helix</keyword>
<gene>
    <name evidence="8" type="ORF">MW046_00050</name>
</gene>
<evidence type="ECO:0000313" key="8">
    <source>
        <dbReference type="EMBL" id="UPM42863.1"/>
    </source>
</evidence>
<dbReference type="InterPro" id="IPR036259">
    <property type="entry name" value="MFS_trans_sf"/>
</dbReference>
<dbReference type="Proteomes" id="UP000831768">
    <property type="component" value="Chromosome"/>
</dbReference>
<dbReference type="RefSeq" id="WP_247993534.1">
    <property type="nucleotide sequence ID" value="NZ_CP096019.1"/>
</dbReference>
<feature type="transmembrane region" description="Helical" evidence="6">
    <location>
        <begin position="41"/>
        <end position="63"/>
    </location>
</feature>
<feature type="transmembrane region" description="Helical" evidence="6">
    <location>
        <begin position="103"/>
        <end position="125"/>
    </location>
</feature>
<reference evidence="8" key="1">
    <citation type="submission" date="2022-04" db="EMBL/GenBank/DDBJ databases">
        <title>Halocatena sp. nov., isolated from a salt lake.</title>
        <authorList>
            <person name="Cui H.-L."/>
        </authorList>
    </citation>
    <scope>NUCLEOTIDE SEQUENCE</scope>
    <source>
        <strain evidence="8">AD-1</strain>
    </source>
</reference>
<feature type="transmembrane region" description="Helical" evidence="6">
    <location>
        <begin position="164"/>
        <end position="184"/>
    </location>
</feature>
<feature type="transmembrane region" description="Helical" evidence="6">
    <location>
        <begin position="340"/>
        <end position="362"/>
    </location>
</feature>
<dbReference type="EMBL" id="CP096019">
    <property type="protein sequence ID" value="UPM42863.1"/>
    <property type="molecule type" value="Genomic_DNA"/>
</dbReference>
<evidence type="ECO:0000256" key="2">
    <source>
        <dbReference type="ARBA" id="ARBA00022475"/>
    </source>
</evidence>
<evidence type="ECO:0000256" key="6">
    <source>
        <dbReference type="SAM" id="Phobius"/>
    </source>
</evidence>
<organism evidence="8 9">
    <name type="scientific">Halocatena salina</name>
    <dbReference type="NCBI Taxonomy" id="2934340"/>
    <lineage>
        <taxon>Archaea</taxon>
        <taxon>Methanobacteriati</taxon>
        <taxon>Methanobacteriota</taxon>
        <taxon>Stenosarchaea group</taxon>
        <taxon>Halobacteria</taxon>
        <taxon>Halobacteriales</taxon>
        <taxon>Natronomonadaceae</taxon>
        <taxon>Halocatena</taxon>
    </lineage>
</organism>
<dbReference type="KEGG" id="haad:MW046_00050"/>
<feature type="transmembrane region" description="Helical" evidence="6">
    <location>
        <begin position="302"/>
        <end position="319"/>
    </location>
</feature>
<feature type="transmembrane region" description="Helical" evidence="6">
    <location>
        <begin position="368"/>
        <end position="389"/>
    </location>
</feature>
<evidence type="ECO:0000256" key="3">
    <source>
        <dbReference type="ARBA" id="ARBA00022692"/>
    </source>
</evidence>
<dbReference type="PANTHER" id="PTHR43124">
    <property type="entry name" value="PURINE EFFLUX PUMP PBUE"/>
    <property type="match status" value="1"/>
</dbReference>
<dbReference type="GO" id="GO:0022857">
    <property type="term" value="F:transmembrane transporter activity"/>
    <property type="evidence" value="ECO:0007669"/>
    <property type="project" value="InterPro"/>
</dbReference>
<evidence type="ECO:0000256" key="4">
    <source>
        <dbReference type="ARBA" id="ARBA00022989"/>
    </source>
</evidence>